<dbReference type="InterPro" id="IPR001480">
    <property type="entry name" value="Bulb-type_lectin_dom"/>
</dbReference>
<proteinExistence type="predicted"/>
<dbReference type="InterPro" id="IPR036426">
    <property type="entry name" value="Bulb-type_lectin_dom_sf"/>
</dbReference>
<dbReference type="SUPFAM" id="SSF51110">
    <property type="entry name" value="alpha-D-mannose-specific plant lectins"/>
    <property type="match status" value="1"/>
</dbReference>
<feature type="domain" description="Apple" evidence="7">
    <location>
        <begin position="341"/>
        <end position="424"/>
    </location>
</feature>
<sequence length="496" mass="55289">MESLPLLTIFCTLFISSLHNLSLAADTITPDLPIKDGQTLISSSQTFELGFFSRGTSKNRYFGIWYKKSPETVVWVANRNSPLTDLFGVITIGNKGNLVLLNETKNVIWSSNVSRIIARPVAQLLDSGNLVLRDNGSSRNTESYRWQSFDHPSDTLLPGMKLGWNLKSGQESYLTSWRSINDPSPGEFTYRLDIHGLPDLFIASGSVKKARTGPWNGVFFGGTPNLHNSVFQPILVHNEDEMYYMYRLVNNSVSTILTLDQSGSVERFVMYDQNSEWTMLYSTPMDVCENYGQCGANAICKARKSTICECLQGFRSATEGDLDIQNLFGSRKCARISTLDCQRDEGFLKLPGIKLPDLLEFRLIESMDLKECEAECSKNCSCSAFGNSNLSGSGSGCLMWFGDLVDIIQLPGRMMGQDIHIRVPVSELASTSNSKRKKRLKIALAASVSTLLGSFISGWNLKAREVFLVRLQMDIYRNTKHFLTVSSNREVGSHTA</sequence>
<evidence type="ECO:0000313" key="8">
    <source>
        <dbReference type="EMBL" id="CAK7327514.1"/>
    </source>
</evidence>
<dbReference type="EMBL" id="CAWUPB010000857">
    <property type="protein sequence ID" value="CAK7327514.1"/>
    <property type="molecule type" value="Genomic_DNA"/>
</dbReference>
<name>A0AAV1R2H4_9ROSI</name>
<evidence type="ECO:0000256" key="4">
    <source>
        <dbReference type="ARBA" id="ARBA00023180"/>
    </source>
</evidence>
<evidence type="ECO:0000313" key="9">
    <source>
        <dbReference type="Proteomes" id="UP001314170"/>
    </source>
</evidence>
<evidence type="ECO:0000259" key="7">
    <source>
        <dbReference type="PROSITE" id="PS50948"/>
    </source>
</evidence>
<dbReference type="InterPro" id="IPR000858">
    <property type="entry name" value="S_locus_glycoprot_dom"/>
</dbReference>
<dbReference type="InterPro" id="IPR003609">
    <property type="entry name" value="Pan_app"/>
</dbReference>
<feature type="domain" description="Bulb-type lectin" evidence="6">
    <location>
        <begin position="25"/>
        <end position="145"/>
    </location>
</feature>
<dbReference type="PANTHER" id="PTHR32444">
    <property type="entry name" value="BULB-TYPE LECTIN DOMAIN-CONTAINING PROTEIN"/>
    <property type="match status" value="1"/>
</dbReference>
<protein>
    <submittedName>
        <fullName evidence="8">Uncharacterized protein</fullName>
    </submittedName>
</protein>
<dbReference type="Pfam" id="PF08276">
    <property type="entry name" value="PAN_2"/>
    <property type="match status" value="1"/>
</dbReference>
<dbReference type="SMART" id="SM00108">
    <property type="entry name" value="B_lectin"/>
    <property type="match status" value="1"/>
</dbReference>
<evidence type="ECO:0000256" key="5">
    <source>
        <dbReference type="SAM" id="SignalP"/>
    </source>
</evidence>
<comment type="caution">
    <text evidence="8">The sequence shown here is derived from an EMBL/GenBank/DDBJ whole genome shotgun (WGS) entry which is preliminary data.</text>
</comment>
<gene>
    <name evidence="8" type="ORF">DCAF_LOCUS5226</name>
</gene>
<dbReference type="CDD" id="cd00028">
    <property type="entry name" value="B_lectin"/>
    <property type="match status" value="1"/>
</dbReference>
<keyword evidence="9" id="KW-1185">Reference proteome</keyword>
<evidence type="ECO:0000256" key="3">
    <source>
        <dbReference type="ARBA" id="ARBA00023157"/>
    </source>
</evidence>
<accession>A0AAV1R2H4</accession>
<dbReference type="PIRSF" id="PIRSF002686">
    <property type="entry name" value="SLG"/>
    <property type="match status" value="1"/>
</dbReference>
<keyword evidence="3" id="KW-1015">Disulfide bond</keyword>
<dbReference type="InterPro" id="IPR035446">
    <property type="entry name" value="SLSG/EP1"/>
</dbReference>
<dbReference type="PROSITE" id="PS50948">
    <property type="entry name" value="PAN"/>
    <property type="match status" value="1"/>
</dbReference>
<dbReference type="Pfam" id="PF00954">
    <property type="entry name" value="S_locus_glycop"/>
    <property type="match status" value="1"/>
</dbReference>
<dbReference type="Proteomes" id="UP001314170">
    <property type="component" value="Unassembled WGS sequence"/>
</dbReference>
<comment type="function">
    <text evidence="1">Involved in sporophytic self-incompatibility system (the inability of flowering plants to achieve self-fertilization).</text>
</comment>
<keyword evidence="4" id="KW-0325">Glycoprotein</keyword>
<evidence type="ECO:0000259" key="6">
    <source>
        <dbReference type="PROSITE" id="PS50927"/>
    </source>
</evidence>
<dbReference type="Gene3D" id="2.90.10.10">
    <property type="entry name" value="Bulb-type lectin domain"/>
    <property type="match status" value="1"/>
</dbReference>
<dbReference type="AlphaFoldDB" id="A0AAV1R2H4"/>
<organism evidence="8 9">
    <name type="scientific">Dovyalis caffra</name>
    <dbReference type="NCBI Taxonomy" id="77055"/>
    <lineage>
        <taxon>Eukaryota</taxon>
        <taxon>Viridiplantae</taxon>
        <taxon>Streptophyta</taxon>
        <taxon>Embryophyta</taxon>
        <taxon>Tracheophyta</taxon>
        <taxon>Spermatophyta</taxon>
        <taxon>Magnoliopsida</taxon>
        <taxon>eudicotyledons</taxon>
        <taxon>Gunneridae</taxon>
        <taxon>Pentapetalae</taxon>
        <taxon>rosids</taxon>
        <taxon>fabids</taxon>
        <taxon>Malpighiales</taxon>
        <taxon>Salicaceae</taxon>
        <taxon>Flacourtieae</taxon>
        <taxon>Dovyalis</taxon>
    </lineage>
</organism>
<evidence type="ECO:0000256" key="2">
    <source>
        <dbReference type="ARBA" id="ARBA00022729"/>
    </source>
</evidence>
<feature type="signal peptide" evidence="5">
    <location>
        <begin position="1"/>
        <end position="24"/>
    </location>
</feature>
<dbReference type="PROSITE" id="PS50927">
    <property type="entry name" value="BULB_LECTIN"/>
    <property type="match status" value="1"/>
</dbReference>
<dbReference type="Pfam" id="PF01453">
    <property type="entry name" value="B_lectin"/>
    <property type="match status" value="1"/>
</dbReference>
<keyword evidence="2 5" id="KW-0732">Signal</keyword>
<reference evidence="8 9" key="1">
    <citation type="submission" date="2024-01" db="EMBL/GenBank/DDBJ databases">
        <authorList>
            <person name="Waweru B."/>
        </authorList>
    </citation>
    <scope>NUCLEOTIDE SEQUENCE [LARGE SCALE GENOMIC DNA]</scope>
</reference>
<dbReference type="FunFam" id="2.90.10.10:FF:000004">
    <property type="entry name" value="G-type lectin S-receptor-like serine/threonine-protein kinase"/>
    <property type="match status" value="1"/>
</dbReference>
<dbReference type="CDD" id="cd01098">
    <property type="entry name" value="PAN_AP_plant"/>
    <property type="match status" value="1"/>
</dbReference>
<feature type="chain" id="PRO_5043460729" evidence="5">
    <location>
        <begin position="25"/>
        <end position="496"/>
    </location>
</feature>
<dbReference type="SMART" id="SM00473">
    <property type="entry name" value="PAN_AP"/>
    <property type="match status" value="1"/>
</dbReference>
<dbReference type="GO" id="GO:0048544">
    <property type="term" value="P:recognition of pollen"/>
    <property type="evidence" value="ECO:0007669"/>
    <property type="project" value="InterPro"/>
</dbReference>
<evidence type="ECO:0000256" key="1">
    <source>
        <dbReference type="ARBA" id="ARBA00003061"/>
    </source>
</evidence>
<dbReference type="PANTHER" id="PTHR32444:SF118">
    <property type="entry name" value="OS09G0551150 PROTEIN"/>
    <property type="match status" value="1"/>
</dbReference>